<dbReference type="Gene3D" id="1.20.1070.10">
    <property type="entry name" value="Rhodopsin 7-helix transmembrane proteins"/>
    <property type="match status" value="1"/>
</dbReference>
<feature type="transmembrane region" description="Helical" evidence="6">
    <location>
        <begin position="55"/>
        <end position="77"/>
    </location>
</feature>
<dbReference type="PANTHER" id="PTHR42058:SF1">
    <property type="entry name" value="G-PROTEIN COUPLED RECEPTORS FAMILY 2 PROFILE 2 DOMAIN-CONTAINING PROTEIN"/>
    <property type="match status" value="1"/>
</dbReference>
<feature type="transmembrane region" description="Helical" evidence="6">
    <location>
        <begin position="97"/>
        <end position="116"/>
    </location>
</feature>
<gene>
    <name evidence="8" type="ORF">HETSPECPRED_007843</name>
</gene>
<organism evidence="8 9">
    <name type="scientific">Heterodermia speciosa</name>
    <dbReference type="NCBI Taxonomy" id="116794"/>
    <lineage>
        <taxon>Eukaryota</taxon>
        <taxon>Fungi</taxon>
        <taxon>Dikarya</taxon>
        <taxon>Ascomycota</taxon>
        <taxon>Pezizomycotina</taxon>
        <taxon>Lecanoromycetes</taxon>
        <taxon>OSLEUM clade</taxon>
        <taxon>Lecanoromycetidae</taxon>
        <taxon>Caliciales</taxon>
        <taxon>Physciaceae</taxon>
        <taxon>Heterodermia</taxon>
    </lineage>
</organism>
<keyword evidence="9" id="KW-1185">Reference proteome</keyword>
<feature type="transmembrane region" description="Helical" evidence="6">
    <location>
        <begin position="26"/>
        <end position="48"/>
    </location>
</feature>
<feature type="compositionally biased region" description="Polar residues" evidence="5">
    <location>
        <begin position="399"/>
        <end position="410"/>
    </location>
</feature>
<feature type="compositionally biased region" description="Polar residues" evidence="5">
    <location>
        <begin position="465"/>
        <end position="480"/>
    </location>
</feature>
<evidence type="ECO:0000313" key="8">
    <source>
        <dbReference type="EMBL" id="CAF9931270.1"/>
    </source>
</evidence>
<dbReference type="Proteomes" id="UP000664521">
    <property type="component" value="Unassembled WGS sequence"/>
</dbReference>
<feature type="region of interest" description="Disordered" evidence="5">
    <location>
        <begin position="439"/>
        <end position="480"/>
    </location>
</feature>
<keyword evidence="4 6" id="KW-0472">Membrane</keyword>
<dbReference type="GO" id="GO:0004930">
    <property type="term" value="F:G protein-coupled receptor activity"/>
    <property type="evidence" value="ECO:0007669"/>
    <property type="project" value="InterPro"/>
</dbReference>
<evidence type="ECO:0000313" key="9">
    <source>
        <dbReference type="Proteomes" id="UP000664521"/>
    </source>
</evidence>
<dbReference type="InterPro" id="IPR053247">
    <property type="entry name" value="GPCR_GPR1/git3-like"/>
</dbReference>
<dbReference type="GO" id="GO:0016020">
    <property type="term" value="C:membrane"/>
    <property type="evidence" value="ECO:0007669"/>
    <property type="project" value="UniProtKB-SubCell"/>
</dbReference>
<feature type="transmembrane region" description="Helical" evidence="6">
    <location>
        <begin position="182"/>
        <end position="202"/>
    </location>
</feature>
<accession>A0A8H3IS56</accession>
<dbReference type="EMBL" id="CAJPDS010000058">
    <property type="protein sequence ID" value="CAF9931270.1"/>
    <property type="molecule type" value="Genomic_DNA"/>
</dbReference>
<comment type="subcellular location">
    <subcellularLocation>
        <location evidence="1">Membrane</location>
        <topology evidence="1">Multi-pass membrane protein</topology>
    </subcellularLocation>
</comment>
<dbReference type="InterPro" id="IPR017981">
    <property type="entry name" value="GPCR_2-like_7TM"/>
</dbReference>
<dbReference type="PANTHER" id="PTHR42058">
    <property type="entry name" value="G_PROTEIN_RECEP_F2_4 DOMAIN-CONTAINING PROTEIN"/>
    <property type="match status" value="1"/>
</dbReference>
<keyword evidence="3 6" id="KW-1133">Transmembrane helix</keyword>
<evidence type="ECO:0000256" key="5">
    <source>
        <dbReference type="SAM" id="MobiDB-lite"/>
    </source>
</evidence>
<sequence length="486" mass="53374">MAQSTVVSLALSQTGYFTEISRASNWLNVAGMVCTVSLLISFIVLPVAKTSRHHLTVCFVVAVCILQLGFIVPLGATPDQCHDAITPNDMRSDLTCAFSGAFLLVGGFATIVWGFVRTVSLHLQICWKVVPGRKMFWGSLLAGWGIPIVVASSALAATGVSYRFGDTCHINHDKALEDYWCPILFFGAAAAILQFATFGYCVRVYIRAYLNDDAHSTTENRSGLPSHNGSIKTVTTRQAYQRVKKVVALQWRGMVIVIIIIVNVIFLAIVFVSMDNSVQAARKNLGKAESWLLCLVVHPADKNACLDEVASADLVQSEATVMAVLIMLSLNGIWTMLFLGRVSMITGWIELIKKPFVEPPDFVSVDARRHSTGHKTKSYEMITSPPSRASRAVMEKTPQEPQTAILSPSSEYDDSISAYSPKTQTDYFGKEFKYVSPTLSFSTPRPPSAGRGPPGREWDPASTHARPSSNTRPSWGTDNNFWKIHE</sequence>
<comment type="caution">
    <text evidence="8">The sequence shown here is derived from an EMBL/GenBank/DDBJ whole genome shotgun (WGS) entry which is preliminary data.</text>
</comment>
<evidence type="ECO:0000256" key="1">
    <source>
        <dbReference type="ARBA" id="ARBA00004141"/>
    </source>
</evidence>
<dbReference type="AlphaFoldDB" id="A0A8H3IS56"/>
<feature type="transmembrane region" description="Helical" evidence="6">
    <location>
        <begin position="319"/>
        <end position="339"/>
    </location>
</feature>
<evidence type="ECO:0000256" key="6">
    <source>
        <dbReference type="SAM" id="Phobius"/>
    </source>
</evidence>
<keyword evidence="2 6" id="KW-0812">Transmembrane</keyword>
<proteinExistence type="predicted"/>
<protein>
    <recommendedName>
        <fullName evidence="7">G-protein coupled receptors family 2 profile 2 domain-containing protein</fullName>
    </recommendedName>
</protein>
<reference evidence="8" key="1">
    <citation type="submission" date="2021-03" db="EMBL/GenBank/DDBJ databases">
        <authorList>
            <person name="Tagirdzhanova G."/>
        </authorList>
    </citation>
    <scope>NUCLEOTIDE SEQUENCE</scope>
</reference>
<feature type="transmembrane region" description="Helical" evidence="6">
    <location>
        <begin position="251"/>
        <end position="274"/>
    </location>
</feature>
<name>A0A8H3IS56_9LECA</name>
<dbReference type="InterPro" id="IPR000832">
    <property type="entry name" value="GPCR_2_secretin-like"/>
</dbReference>
<evidence type="ECO:0000256" key="4">
    <source>
        <dbReference type="ARBA" id="ARBA00023136"/>
    </source>
</evidence>
<evidence type="ECO:0000256" key="3">
    <source>
        <dbReference type="ARBA" id="ARBA00022989"/>
    </source>
</evidence>
<dbReference type="PROSITE" id="PS50261">
    <property type="entry name" value="G_PROTEIN_RECEP_F2_4"/>
    <property type="match status" value="1"/>
</dbReference>
<evidence type="ECO:0000259" key="7">
    <source>
        <dbReference type="PROSITE" id="PS50261"/>
    </source>
</evidence>
<feature type="transmembrane region" description="Helical" evidence="6">
    <location>
        <begin position="136"/>
        <end position="162"/>
    </location>
</feature>
<feature type="region of interest" description="Disordered" evidence="5">
    <location>
        <begin position="374"/>
        <end position="412"/>
    </location>
</feature>
<evidence type="ECO:0000256" key="2">
    <source>
        <dbReference type="ARBA" id="ARBA00022692"/>
    </source>
</evidence>
<dbReference type="OrthoDB" id="26203at2759"/>
<dbReference type="Pfam" id="PF00002">
    <property type="entry name" value="7tm_2"/>
    <property type="match status" value="1"/>
</dbReference>
<dbReference type="GO" id="GO:0007166">
    <property type="term" value="P:cell surface receptor signaling pathway"/>
    <property type="evidence" value="ECO:0007669"/>
    <property type="project" value="InterPro"/>
</dbReference>
<feature type="domain" description="G-protein coupled receptors family 2 profile 2" evidence="7">
    <location>
        <begin position="17"/>
        <end position="180"/>
    </location>
</feature>